<reference evidence="3" key="1">
    <citation type="journal article" date="2020" name="Stud. Mycol.">
        <title>101 Dothideomycetes genomes: A test case for predicting lifestyles and emergence of pathogens.</title>
        <authorList>
            <person name="Haridas S."/>
            <person name="Albert R."/>
            <person name="Binder M."/>
            <person name="Bloem J."/>
            <person name="LaButti K."/>
            <person name="Salamov A."/>
            <person name="Andreopoulos B."/>
            <person name="Baker S."/>
            <person name="Barry K."/>
            <person name="Bills G."/>
            <person name="Bluhm B."/>
            <person name="Cannon C."/>
            <person name="Castanera R."/>
            <person name="Culley D."/>
            <person name="Daum C."/>
            <person name="Ezra D."/>
            <person name="Gonzalez J."/>
            <person name="Henrissat B."/>
            <person name="Kuo A."/>
            <person name="Liang C."/>
            <person name="Lipzen A."/>
            <person name="Lutzoni F."/>
            <person name="Magnuson J."/>
            <person name="Mondo S."/>
            <person name="Nolan M."/>
            <person name="Ohm R."/>
            <person name="Pangilinan J."/>
            <person name="Park H.-J."/>
            <person name="Ramirez L."/>
            <person name="Alfaro M."/>
            <person name="Sun H."/>
            <person name="Tritt A."/>
            <person name="Yoshinaga Y."/>
            <person name="Zwiers L.-H."/>
            <person name="Turgeon B."/>
            <person name="Goodwin S."/>
            <person name="Spatafora J."/>
            <person name="Crous P."/>
            <person name="Grigoriev I."/>
        </authorList>
    </citation>
    <scope>NUCLEOTIDE SEQUENCE [LARGE SCALE GENOMIC DNA]</scope>
    <source>
        <strain evidence="3">CBS 304.66</strain>
    </source>
</reference>
<name>A0A9P4MZ15_9PLEO</name>
<feature type="non-terminal residue" evidence="2">
    <location>
        <position position="1"/>
    </location>
</feature>
<dbReference type="PANTHER" id="PTHR33112">
    <property type="entry name" value="DOMAIN PROTEIN, PUTATIVE-RELATED"/>
    <property type="match status" value="1"/>
</dbReference>
<accession>A0A9P4MZ15</accession>
<dbReference type="AlphaFoldDB" id="A0A9P4MZ15"/>
<keyword evidence="3" id="KW-1185">Reference proteome</keyword>
<sequence length="99" mass="10867">YIALSYVWGGIKMLQTTLSNLKQLKRPGSLIREAGKLPQAILDAMDIAEALNERFLWVDSLCIIQDDAISKHSQISSMNIVYGQAALTLIAMDGENANS</sequence>
<feature type="domain" description="Heterokaryon incompatibility" evidence="1">
    <location>
        <begin position="1"/>
        <end position="99"/>
    </location>
</feature>
<dbReference type="EMBL" id="ML986696">
    <property type="protein sequence ID" value="KAF2259857.1"/>
    <property type="molecule type" value="Genomic_DNA"/>
</dbReference>
<proteinExistence type="predicted"/>
<organism evidence="2 3">
    <name type="scientific">Lojkania enalia</name>
    <dbReference type="NCBI Taxonomy" id="147567"/>
    <lineage>
        <taxon>Eukaryota</taxon>
        <taxon>Fungi</taxon>
        <taxon>Dikarya</taxon>
        <taxon>Ascomycota</taxon>
        <taxon>Pezizomycotina</taxon>
        <taxon>Dothideomycetes</taxon>
        <taxon>Pleosporomycetidae</taxon>
        <taxon>Pleosporales</taxon>
        <taxon>Pleosporales incertae sedis</taxon>
        <taxon>Lojkania</taxon>
    </lineage>
</organism>
<feature type="non-terminal residue" evidence="2">
    <location>
        <position position="99"/>
    </location>
</feature>
<evidence type="ECO:0000313" key="2">
    <source>
        <dbReference type="EMBL" id="KAF2259857.1"/>
    </source>
</evidence>
<dbReference type="Pfam" id="PF06985">
    <property type="entry name" value="HET"/>
    <property type="match status" value="1"/>
</dbReference>
<gene>
    <name evidence="2" type="ORF">CC78DRAFT_437421</name>
</gene>
<dbReference type="Proteomes" id="UP000800093">
    <property type="component" value="Unassembled WGS sequence"/>
</dbReference>
<evidence type="ECO:0000259" key="1">
    <source>
        <dbReference type="Pfam" id="PF06985"/>
    </source>
</evidence>
<dbReference type="InterPro" id="IPR010730">
    <property type="entry name" value="HET"/>
</dbReference>
<dbReference type="PANTHER" id="PTHR33112:SF12">
    <property type="entry name" value="HETEROKARYON INCOMPATIBILITY DOMAIN-CONTAINING PROTEIN"/>
    <property type="match status" value="1"/>
</dbReference>
<comment type="caution">
    <text evidence="2">The sequence shown here is derived from an EMBL/GenBank/DDBJ whole genome shotgun (WGS) entry which is preliminary data.</text>
</comment>
<protein>
    <recommendedName>
        <fullName evidence="1">Heterokaryon incompatibility domain-containing protein</fullName>
    </recommendedName>
</protein>
<dbReference type="OrthoDB" id="2958217at2759"/>
<evidence type="ECO:0000313" key="3">
    <source>
        <dbReference type="Proteomes" id="UP000800093"/>
    </source>
</evidence>